<dbReference type="Gene3D" id="1.20.81.30">
    <property type="entry name" value="Type II secretion system (T2SS), domain F"/>
    <property type="match status" value="2"/>
</dbReference>
<evidence type="ECO:0000256" key="5">
    <source>
        <dbReference type="ARBA" id="ARBA00022692"/>
    </source>
</evidence>
<accession>A0A1I4AD90</accession>
<evidence type="ECO:0000256" key="7">
    <source>
        <dbReference type="ARBA" id="ARBA00023136"/>
    </source>
</evidence>
<dbReference type="STRING" id="414703.SAMN04488125_102338"/>
<dbReference type="AlphaFoldDB" id="A0A1I4AD90"/>
<name>A0A1I4AD90_9HYPH</name>
<feature type="transmembrane region" description="Helical" evidence="8">
    <location>
        <begin position="368"/>
        <end position="398"/>
    </location>
</feature>
<protein>
    <submittedName>
        <fullName evidence="10">General secretion pathway protein F</fullName>
    </submittedName>
</protein>
<keyword evidence="7 8" id="KW-0472">Membrane</keyword>
<evidence type="ECO:0000259" key="9">
    <source>
        <dbReference type="Pfam" id="PF00482"/>
    </source>
</evidence>
<evidence type="ECO:0000313" key="11">
    <source>
        <dbReference type="Proteomes" id="UP000198804"/>
    </source>
</evidence>
<dbReference type="GO" id="GO:0005886">
    <property type="term" value="C:plasma membrane"/>
    <property type="evidence" value="ECO:0007669"/>
    <property type="project" value="UniProtKB-SubCell"/>
</dbReference>
<dbReference type="InterPro" id="IPR042094">
    <property type="entry name" value="T2SS_GspF_sf"/>
</dbReference>
<feature type="domain" description="Type II secretion system protein GspF" evidence="9">
    <location>
        <begin position="72"/>
        <end position="192"/>
    </location>
</feature>
<evidence type="ECO:0000256" key="1">
    <source>
        <dbReference type="ARBA" id="ARBA00004429"/>
    </source>
</evidence>
<dbReference type="Proteomes" id="UP000198804">
    <property type="component" value="Unassembled WGS sequence"/>
</dbReference>
<evidence type="ECO:0000256" key="2">
    <source>
        <dbReference type="ARBA" id="ARBA00005745"/>
    </source>
</evidence>
<evidence type="ECO:0000313" key="10">
    <source>
        <dbReference type="EMBL" id="SFK54047.1"/>
    </source>
</evidence>
<sequence>MPAFEYQALDATGKLLSGTMEAESRAEVMAQLDRSGWTPIAAKPKPAATGRSLRDLLTPEPRPEEITAMTLDLAMLLKGGVALNEALAILVQMEGKRWLAAVLRELNVALSHGKSLSQALAQHPTLFPPIYVKMVEVAETAGRLEEALTALAAERQRGERLKKRFVSAISYPLFLVGAAIAVLFFVLIYLIPKFEVALQGFRERIDPSALVVFNMSAFLNRNLDAVVIGMAALLGGAMLVNRFGRERGLWLRLVAALPLSKTVLAHELTVTFCRTLAILVRNGVDISTGLRLIRGVVRLPGAGVEIDRVTADVRQGKRLSEALTRGKLFPRHVVQMLRVGEEAGDLADSASRVALFYEAKLDAALGRVIAVVGPAVMVVVSVLIAWLIISVMTALMSINDMLM</sequence>
<comment type="similarity">
    <text evidence="2">Belongs to the GSP F family.</text>
</comment>
<organism evidence="10 11">
    <name type="scientific">Methylorubrum salsuginis</name>
    <dbReference type="NCBI Taxonomy" id="414703"/>
    <lineage>
        <taxon>Bacteria</taxon>
        <taxon>Pseudomonadati</taxon>
        <taxon>Pseudomonadota</taxon>
        <taxon>Alphaproteobacteria</taxon>
        <taxon>Hyphomicrobiales</taxon>
        <taxon>Methylobacteriaceae</taxon>
        <taxon>Methylorubrum</taxon>
    </lineage>
</organism>
<dbReference type="EMBL" id="FOSV01000002">
    <property type="protein sequence ID" value="SFK54047.1"/>
    <property type="molecule type" value="Genomic_DNA"/>
</dbReference>
<dbReference type="GO" id="GO:0015628">
    <property type="term" value="P:protein secretion by the type II secretion system"/>
    <property type="evidence" value="ECO:0007669"/>
    <property type="project" value="TreeGrafter"/>
</dbReference>
<dbReference type="InterPro" id="IPR003004">
    <property type="entry name" value="GspF/PilC"/>
</dbReference>
<evidence type="ECO:0000256" key="8">
    <source>
        <dbReference type="SAM" id="Phobius"/>
    </source>
</evidence>
<dbReference type="InterPro" id="IPR018076">
    <property type="entry name" value="T2SS_GspF_dom"/>
</dbReference>
<dbReference type="PANTHER" id="PTHR30012">
    <property type="entry name" value="GENERAL SECRETION PATHWAY PROTEIN"/>
    <property type="match status" value="1"/>
</dbReference>
<dbReference type="PRINTS" id="PR00812">
    <property type="entry name" value="BCTERIALGSPF"/>
</dbReference>
<gene>
    <name evidence="10" type="ORF">SAMN04488125_102338</name>
</gene>
<keyword evidence="5 8" id="KW-0812">Transmembrane</keyword>
<dbReference type="Pfam" id="PF00482">
    <property type="entry name" value="T2SSF"/>
    <property type="match status" value="2"/>
</dbReference>
<dbReference type="RefSeq" id="WP_244535285.1">
    <property type="nucleotide sequence ID" value="NZ_FOSV01000002.1"/>
</dbReference>
<keyword evidence="11" id="KW-1185">Reference proteome</keyword>
<keyword evidence="3" id="KW-1003">Cell membrane</keyword>
<feature type="transmembrane region" description="Helical" evidence="8">
    <location>
        <begin position="225"/>
        <end position="243"/>
    </location>
</feature>
<proteinExistence type="inferred from homology"/>
<evidence type="ECO:0000256" key="4">
    <source>
        <dbReference type="ARBA" id="ARBA00022519"/>
    </source>
</evidence>
<reference evidence="11" key="1">
    <citation type="submission" date="2016-10" db="EMBL/GenBank/DDBJ databases">
        <authorList>
            <person name="Varghese N."/>
            <person name="Submissions S."/>
        </authorList>
    </citation>
    <scope>NUCLEOTIDE SEQUENCE [LARGE SCALE GENOMIC DNA]</scope>
    <source>
        <strain evidence="11">CGMCC 1.6474</strain>
    </source>
</reference>
<feature type="transmembrane region" description="Helical" evidence="8">
    <location>
        <begin position="165"/>
        <end position="191"/>
    </location>
</feature>
<evidence type="ECO:0000256" key="6">
    <source>
        <dbReference type="ARBA" id="ARBA00022989"/>
    </source>
</evidence>
<comment type="subcellular location">
    <subcellularLocation>
        <location evidence="1">Cell inner membrane</location>
        <topology evidence="1">Multi-pass membrane protein</topology>
    </subcellularLocation>
</comment>
<keyword evidence="4" id="KW-0997">Cell inner membrane</keyword>
<evidence type="ECO:0000256" key="3">
    <source>
        <dbReference type="ARBA" id="ARBA00022475"/>
    </source>
</evidence>
<keyword evidence="6 8" id="KW-1133">Transmembrane helix</keyword>
<feature type="domain" description="Type II secretion system protein GspF" evidence="9">
    <location>
        <begin position="272"/>
        <end position="393"/>
    </location>
</feature>
<dbReference type="PANTHER" id="PTHR30012:SF7">
    <property type="entry name" value="PROTEIN TRANSPORT PROTEIN HOFC HOMOLOG"/>
    <property type="match status" value="1"/>
</dbReference>